<evidence type="ECO:0000256" key="7">
    <source>
        <dbReference type="ARBA" id="ARBA00022741"/>
    </source>
</evidence>
<dbReference type="PRINTS" id="PR01183">
    <property type="entry name" value="RIBORDTASEM1"/>
</dbReference>
<dbReference type="CDD" id="cd02888">
    <property type="entry name" value="RNR_II_dimer"/>
    <property type="match status" value="1"/>
</dbReference>
<dbReference type="PANTHER" id="PTHR43371">
    <property type="entry name" value="VITAMIN B12-DEPENDENT RIBONUCLEOTIDE REDUCTASE"/>
    <property type="match status" value="1"/>
</dbReference>
<evidence type="ECO:0000256" key="3">
    <source>
        <dbReference type="ARBA" id="ARBA00012274"/>
    </source>
</evidence>
<keyword evidence="7 14" id="KW-0547">Nucleotide-binding</keyword>
<dbReference type="Pfam" id="PF12637">
    <property type="entry name" value="TSCPD"/>
    <property type="match status" value="1"/>
</dbReference>
<feature type="domain" description="TSCPD" evidence="17">
    <location>
        <begin position="673"/>
        <end position="762"/>
    </location>
</feature>
<dbReference type="HOGENOM" id="CLU_000404_2_0_0"/>
<dbReference type="AlphaFoldDB" id="B9K714"/>
<keyword evidence="8 14" id="KW-0560">Oxidoreductase</keyword>
<dbReference type="InterPro" id="IPR024434">
    <property type="entry name" value="TSCPD_dom"/>
</dbReference>
<evidence type="ECO:0000259" key="17">
    <source>
        <dbReference type="Pfam" id="PF12637"/>
    </source>
</evidence>
<evidence type="ECO:0000256" key="5">
    <source>
        <dbReference type="ARBA" id="ARBA00022628"/>
    </source>
</evidence>
<keyword evidence="11 14" id="KW-0170">Cobalt</keyword>
<reference evidence="18 19" key="1">
    <citation type="journal article" date="2009" name="Biosci. Biotechnol. Biochem.">
        <title>WeGAS: a web-based microbial genome annotation system.</title>
        <authorList>
            <person name="Lee D."/>
            <person name="Seo H."/>
            <person name="Park C."/>
            <person name="Park K."/>
        </authorList>
    </citation>
    <scope>NUCLEOTIDE SEQUENCE [LARGE SCALE GENOMIC DNA]</scope>
    <source>
        <strain evidence="19">ATCC 49049 / DSM 4359 / NBRC 107923 / NS-E</strain>
    </source>
</reference>
<evidence type="ECO:0000256" key="1">
    <source>
        <dbReference type="ARBA" id="ARBA00001922"/>
    </source>
</evidence>
<evidence type="ECO:0000256" key="11">
    <source>
        <dbReference type="ARBA" id="ARBA00023285"/>
    </source>
</evidence>
<evidence type="ECO:0000256" key="2">
    <source>
        <dbReference type="ARBA" id="ARBA00007405"/>
    </source>
</evidence>
<comment type="catalytic activity">
    <reaction evidence="13 14">
        <text>a 2'-deoxyribonucleoside 5'-diphosphate + [thioredoxin]-disulfide + H2O = a ribonucleoside 5'-diphosphate + [thioredoxin]-dithiol</text>
        <dbReference type="Rhea" id="RHEA:23252"/>
        <dbReference type="Rhea" id="RHEA-COMP:10698"/>
        <dbReference type="Rhea" id="RHEA-COMP:10700"/>
        <dbReference type="ChEBI" id="CHEBI:15377"/>
        <dbReference type="ChEBI" id="CHEBI:29950"/>
        <dbReference type="ChEBI" id="CHEBI:50058"/>
        <dbReference type="ChEBI" id="CHEBI:57930"/>
        <dbReference type="ChEBI" id="CHEBI:73316"/>
        <dbReference type="EC" id="1.17.4.1"/>
    </reaction>
</comment>
<dbReference type="InterPro" id="IPR008926">
    <property type="entry name" value="RNR_R1-su_N"/>
</dbReference>
<evidence type="ECO:0000256" key="10">
    <source>
        <dbReference type="ARBA" id="ARBA00023157"/>
    </source>
</evidence>
<dbReference type="GO" id="GO:0004748">
    <property type="term" value="F:ribonucleoside-diphosphate reductase activity, thioredoxin disulfide as acceptor"/>
    <property type="evidence" value="ECO:0007669"/>
    <property type="project" value="UniProtKB-EC"/>
</dbReference>
<dbReference type="GO" id="GO:0031419">
    <property type="term" value="F:cobalamin binding"/>
    <property type="evidence" value="ECO:0007669"/>
    <property type="project" value="UniProtKB-KW"/>
</dbReference>
<evidence type="ECO:0000256" key="9">
    <source>
        <dbReference type="ARBA" id="ARBA00023116"/>
    </source>
</evidence>
<evidence type="ECO:0000313" key="18">
    <source>
        <dbReference type="EMBL" id="ACM22747.1"/>
    </source>
</evidence>
<comment type="function">
    <text evidence="12 14">Catalyzes the reduction of ribonucleotides to deoxyribonucleotides. May function to provide a pool of deoxyribonucleotide precursors for DNA repair during oxygen limitation and/or for immediate growth after restoration of oxygen.</text>
</comment>
<dbReference type="PANTHER" id="PTHR43371:SF1">
    <property type="entry name" value="RIBONUCLEOSIDE-DIPHOSPHATE REDUCTASE"/>
    <property type="match status" value="1"/>
</dbReference>
<gene>
    <name evidence="18" type="ordered locus">CTN_0571</name>
</gene>
<dbReference type="Pfam" id="PF02867">
    <property type="entry name" value="Ribonuc_red_lgC"/>
    <property type="match status" value="1"/>
</dbReference>
<dbReference type="InterPro" id="IPR013344">
    <property type="entry name" value="RNR_NrdJ/NrdZ"/>
</dbReference>
<keyword evidence="10" id="KW-1015">Disulfide bond</keyword>
<evidence type="ECO:0000256" key="8">
    <source>
        <dbReference type="ARBA" id="ARBA00023002"/>
    </source>
</evidence>
<evidence type="ECO:0000256" key="12">
    <source>
        <dbReference type="ARBA" id="ARBA00025437"/>
    </source>
</evidence>
<evidence type="ECO:0000256" key="14">
    <source>
        <dbReference type="RuleBase" id="RU364064"/>
    </source>
</evidence>
<keyword evidence="5 14" id="KW-0846">Cobalamin</keyword>
<dbReference type="SUPFAM" id="SSF51998">
    <property type="entry name" value="PFL-like glycyl radical enzymes"/>
    <property type="match status" value="1"/>
</dbReference>
<name>B9K714_THENN</name>
<protein>
    <recommendedName>
        <fullName evidence="4 14">Vitamin B12-dependent ribonucleotide reductase</fullName>
        <ecNumber evidence="3 14">1.17.4.1</ecNumber>
    </recommendedName>
</protein>
<dbReference type="Proteomes" id="UP000000445">
    <property type="component" value="Chromosome"/>
</dbReference>
<comment type="cofactor">
    <cofactor evidence="1 14">
        <name>adenosylcob(III)alamin</name>
        <dbReference type="ChEBI" id="CHEBI:18408"/>
    </cofactor>
</comment>
<evidence type="ECO:0000256" key="6">
    <source>
        <dbReference type="ARBA" id="ARBA00022634"/>
    </source>
</evidence>
<dbReference type="KEGG" id="tna:CTN_0571"/>
<accession>B9K714</accession>
<dbReference type="GO" id="GO:0009263">
    <property type="term" value="P:deoxyribonucleotide biosynthetic process"/>
    <property type="evidence" value="ECO:0007669"/>
    <property type="project" value="UniProtKB-KW"/>
</dbReference>
<dbReference type="Gene3D" id="3.20.70.20">
    <property type="match status" value="1"/>
</dbReference>
<dbReference type="EC" id="1.17.4.1" evidence="3 14"/>
<dbReference type="InterPro" id="IPR000788">
    <property type="entry name" value="RNR_lg_C"/>
</dbReference>
<dbReference type="NCBIfam" id="TIGR02504">
    <property type="entry name" value="NrdJ_Z"/>
    <property type="match status" value="1"/>
</dbReference>
<dbReference type="UniPathway" id="UPA00326"/>
<dbReference type="GO" id="GO:0071897">
    <property type="term" value="P:DNA biosynthetic process"/>
    <property type="evidence" value="ECO:0007669"/>
    <property type="project" value="UniProtKB-KW"/>
</dbReference>
<evidence type="ECO:0000259" key="15">
    <source>
        <dbReference type="Pfam" id="PF00317"/>
    </source>
</evidence>
<feature type="domain" description="Ribonucleotide reductase large subunit C-terminal" evidence="16">
    <location>
        <begin position="141"/>
        <end position="637"/>
    </location>
</feature>
<dbReference type="InterPro" id="IPR013509">
    <property type="entry name" value="RNR_lsu_N"/>
</dbReference>
<organism evidence="18 19">
    <name type="scientific">Thermotoga neapolitana (strain ATCC 49049 / DSM 4359 / NBRC 107923 / NS-E)</name>
    <dbReference type="NCBI Taxonomy" id="309803"/>
    <lineage>
        <taxon>Bacteria</taxon>
        <taxon>Thermotogati</taxon>
        <taxon>Thermotogota</taxon>
        <taxon>Thermotogae</taxon>
        <taxon>Thermotogales</taxon>
        <taxon>Thermotogaceae</taxon>
        <taxon>Thermotoga</taxon>
    </lineage>
</organism>
<proteinExistence type="inferred from homology"/>
<evidence type="ECO:0000259" key="16">
    <source>
        <dbReference type="Pfam" id="PF02867"/>
    </source>
</evidence>
<keyword evidence="6 14" id="KW-0237">DNA synthesis</keyword>
<evidence type="ECO:0000313" key="19">
    <source>
        <dbReference type="Proteomes" id="UP000000445"/>
    </source>
</evidence>
<keyword evidence="9" id="KW-0215">Deoxyribonucleotide synthesis</keyword>
<dbReference type="eggNOG" id="COG0209">
    <property type="taxonomic scope" value="Bacteria"/>
</dbReference>
<dbReference type="GO" id="GO:0005524">
    <property type="term" value="F:ATP binding"/>
    <property type="evidence" value="ECO:0007669"/>
    <property type="project" value="InterPro"/>
</dbReference>
<sequence length="836" mass="95356">MLLKTRRGIMKLSTLIEKWIDVEPSRNAQTILKDRYFMRDLDGKYLETRWEDVARRVARVVATAELLNPSYKKGEKLDRIKEWEDTFFKILKARLFLPNSPTLFNAGLGVRYELLWKPIDQMTLEDYEEIYRTRNHLHMLSACFVVPVGDSIEEIFEAVKEYALITKVGGGVGSNFSELRPKGSFVAGTHGKASGPVSFMHVFNSAISVVKQGYRRRGALMGILNIDHPDIEEFIDAKRENTGEAVLNFFNLSVGIPMDKKEILKLYEEDGELELSHPRSTIRKRVKIRELFRKIASNAWKSGDPGLAFLGEMNRYYPLYPHRKINSTNPCGEIGLSDYEACNLGSIDVAKFYNNGFVDLEALQELVQIAVRFLDDVIDVNVFPIDKITKAVKESRRLGLGIMGFADLLYKLELPYDSQEARDFASNLMAFIALHAHRASYELGKEKGNFPLLEISRYRTEEGFVPFAMGTSNYDDEIREVMKMTREYRRNVALLTIAPTGSISNIADTSSGLEPNFLLAYTRYMTKEDGTKEPLLYVNQVLREKLDPEILRRIEKDLIEKGSLKDIPDVPEKIKRVFVVALDIDPIDHLLMQDAFQRYVDNNISKTINMPQSATVDDVLNVYLEALRTNVRGITIYRDGSLQTQVLTKALKTPEAPKVQFFVVDEKMKLHPRPRKDTLRSVTRKYKRPDGTTYITISFDDTGEAVEIFISNGTEMAEAIGRLSSIALRAGVSMDEIIEQLSKVKGEYCRGLAEEIKKALDDFAKLWLRTGKEESETEEEPVEREKFIVANNLRWQNGYYVDDEGNVYCPVCLSKNSLIKQEGCVSCKNCGWSKCE</sequence>
<dbReference type="InterPro" id="IPR050862">
    <property type="entry name" value="RdRp_reductase_class-2"/>
</dbReference>
<dbReference type="STRING" id="309803.CTN_0571"/>
<evidence type="ECO:0000256" key="13">
    <source>
        <dbReference type="ARBA" id="ARBA00047754"/>
    </source>
</evidence>
<evidence type="ECO:0000256" key="4">
    <source>
        <dbReference type="ARBA" id="ARBA00014409"/>
    </source>
</evidence>
<dbReference type="Pfam" id="PF00317">
    <property type="entry name" value="Ribonuc_red_lgN"/>
    <property type="match status" value="1"/>
</dbReference>
<dbReference type="SUPFAM" id="SSF48168">
    <property type="entry name" value="R1 subunit of ribonucleotide reductase, N-terminal domain"/>
    <property type="match status" value="1"/>
</dbReference>
<comment type="similarity">
    <text evidence="2 14">Belongs to the ribonucleoside diphosphate reductase class-2 family.</text>
</comment>
<dbReference type="EMBL" id="CP000916">
    <property type="protein sequence ID" value="ACM22747.1"/>
    <property type="molecule type" value="Genomic_DNA"/>
</dbReference>
<keyword evidence="19" id="KW-1185">Reference proteome</keyword>
<feature type="domain" description="Ribonucleotide reductase large subunit N-terminal" evidence="15">
    <location>
        <begin position="23"/>
        <end position="108"/>
    </location>
</feature>